<keyword evidence="2" id="KW-1185">Reference proteome</keyword>
<accession>A0ABW8KI25</accession>
<gene>
    <name evidence="1" type="ORF">ISP14_13340</name>
</gene>
<evidence type="ECO:0000313" key="1">
    <source>
        <dbReference type="EMBL" id="MFK2931777.1"/>
    </source>
</evidence>
<dbReference type="EMBL" id="JADIKL010000007">
    <property type="protein sequence ID" value="MFK2931777.1"/>
    <property type="molecule type" value="Genomic_DNA"/>
</dbReference>
<organism evidence="1 2">
    <name type="scientific">Dyella agri</name>
    <dbReference type="NCBI Taxonomy" id="1926869"/>
    <lineage>
        <taxon>Bacteria</taxon>
        <taxon>Pseudomonadati</taxon>
        <taxon>Pseudomonadota</taxon>
        <taxon>Gammaproteobacteria</taxon>
        <taxon>Lysobacterales</taxon>
        <taxon>Rhodanobacteraceae</taxon>
        <taxon>Dyella</taxon>
    </lineage>
</organism>
<comment type="caution">
    <text evidence="1">The sequence shown here is derived from an EMBL/GenBank/DDBJ whole genome shotgun (WGS) entry which is preliminary data.</text>
</comment>
<dbReference type="PANTHER" id="PTHR30451">
    <property type="entry name" value="OUTER MEMBRANE USHER PROTEIN"/>
    <property type="match status" value="1"/>
</dbReference>
<proteinExistence type="predicted"/>
<reference evidence="1 2" key="1">
    <citation type="submission" date="2020-10" db="EMBL/GenBank/DDBJ databases">
        <title>Phylogeny of dyella-like bacteria.</title>
        <authorList>
            <person name="Fu J."/>
        </authorList>
    </citation>
    <scope>NUCLEOTIDE SEQUENCE [LARGE SCALE GENOMIC DNA]</scope>
    <source>
        <strain evidence="1 2">DKC-1</strain>
    </source>
</reference>
<sequence length="769" mass="82127">MAVMSPACLASTDSTEAMTPAAFLGKANQPQEVYLEVILNGERQGSLQHLTLRGGKLFATSQTLDAIGLSSGKLGVAGTDEVPLDAVTGLRYRYDASTQTVTLTAEDRLRRPYALDARQLQKTPGADSGRGLVVNYDAIVQSDARSRLASWSEERYFDSHGVFSNTGVAYLYPGMHRYVRYDTSWSESDPDTLSTVQWGDAISSSLAWSRSIRLAGWQWRSNFALRPDLVTFPLPMLSGSAAVPSALDLYINNMHQLHTDVPSGPFELTNAPGITGAGQATLVTRDALGRLLTTSLPLYVDPRLLATGLSSYSVEMGFVRRNYGVASDDYDPHPAGSGTLRYGVNDALTVEGHAEAGDGLLDAGGGALVRLGMAGVVNGSLSASGGRMQGTQLSLGYQLIEPRFSISAQTTRTFGDYGDLAARQGTPVPTAIDQLTLSLPLFDQQTLAFSYIGYRVRGGIASRLGSVSYNVNFGNLLSLFFSGYQDFSQHRDRGFFLGVNIGLGNRVSLDATAGQQNGKLYYNANAARAPDYGGGWGWGLQAGGSGGIAYRQAQLQYLGGAGQVTGTLDTIAGHATGSLEALGSVVLMDDSIRAARRIYDGFALVSTDGVADIPVLHDNRIIGVTDAQGHLLIPDLNAYQDNHIAIDSMRLPADMRIDRTSIDAVPQSQSGVLAHFPLLHDDAASVILHDGEGRVLPPGLRVRYLEGGTETVVGYDGLTYINGLRKENHLQVDTPAGTCTARFVYQRAKNSGVPTIGPVACRVTPEREP</sequence>
<dbReference type="Proteomes" id="UP001620397">
    <property type="component" value="Unassembled WGS sequence"/>
</dbReference>
<dbReference type="InterPro" id="IPR000015">
    <property type="entry name" value="Fimb_usher"/>
</dbReference>
<dbReference type="Gene3D" id="2.60.40.3110">
    <property type="match status" value="1"/>
</dbReference>
<evidence type="ECO:0000313" key="2">
    <source>
        <dbReference type="Proteomes" id="UP001620397"/>
    </source>
</evidence>
<protein>
    <submittedName>
        <fullName evidence="1">Fimbrial biogenesis outer membrane usher protein</fullName>
    </submittedName>
</protein>
<dbReference type="InterPro" id="IPR042186">
    <property type="entry name" value="FimD_plug_dom"/>
</dbReference>
<dbReference type="Gene3D" id="2.60.40.2610">
    <property type="entry name" value="Outer membrane usher protein FimD, plug domain"/>
    <property type="match status" value="1"/>
</dbReference>
<dbReference type="Pfam" id="PF00577">
    <property type="entry name" value="Usher"/>
    <property type="match status" value="1"/>
</dbReference>
<dbReference type="PANTHER" id="PTHR30451:SF5">
    <property type="entry name" value="SLR0019 PROTEIN"/>
    <property type="match status" value="1"/>
</dbReference>
<name>A0ABW8KI25_9GAMM</name>